<dbReference type="AlphaFoldDB" id="A0AAD9SWI2"/>
<reference evidence="2" key="1">
    <citation type="submission" date="2023-06" db="EMBL/GenBank/DDBJ databases">
        <title>Draft genome of Marssonina rosae.</title>
        <authorList>
            <person name="Cheng Q."/>
        </authorList>
    </citation>
    <scope>NUCLEOTIDE SEQUENCE</scope>
    <source>
        <strain evidence="2">R4</strain>
    </source>
</reference>
<sequence length="262" mass="28178">MDSLRALSSPSVPVLRHQKIDVILRRNSAEAVPRDIAIIKNGDAGWAGLRVSEAMDVDCEEKSLTGDAEPMETRQGQVITIPGSNKMATGENGFGRLRSISHGMSYLLLLPSQAVGKGIVTVTGMQTEVGKCMASTPKRAQKPARFMNFQDYGKAQPVKGWTRRTHSFAGKFLGLSTHMKILTFVIIIIHGVYDERVARECNARYNTDAYNPSCEPGLPASQNAPGGSSSRPGNASLCAAARSVSMPHPRAGSHSLKTSTKV</sequence>
<organism evidence="2 3">
    <name type="scientific">Diplocarpon rosae</name>
    <dbReference type="NCBI Taxonomy" id="946125"/>
    <lineage>
        <taxon>Eukaryota</taxon>
        <taxon>Fungi</taxon>
        <taxon>Dikarya</taxon>
        <taxon>Ascomycota</taxon>
        <taxon>Pezizomycotina</taxon>
        <taxon>Leotiomycetes</taxon>
        <taxon>Helotiales</taxon>
        <taxon>Drepanopezizaceae</taxon>
        <taxon>Diplocarpon</taxon>
    </lineage>
</organism>
<dbReference type="EMBL" id="JAUBYV010000007">
    <property type="protein sequence ID" value="KAK2625868.1"/>
    <property type="molecule type" value="Genomic_DNA"/>
</dbReference>
<dbReference type="SUPFAM" id="SSF81653">
    <property type="entry name" value="Calcium ATPase, transduction domain A"/>
    <property type="match status" value="1"/>
</dbReference>
<dbReference type="Gene3D" id="2.70.150.10">
    <property type="entry name" value="Calcium-transporting ATPase, cytoplasmic transduction domain A"/>
    <property type="match status" value="1"/>
</dbReference>
<evidence type="ECO:0000256" key="1">
    <source>
        <dbReference type="SAM" id="MobiDB-lite"/>
    </source>
</evidence>
<dbReference type="InterPro" id="IPR008250">
    <property type="entry name" value="ATPase_P-typ_transduc_dom_A_sf"/>
</dbReference>
<feature type="region of interest" description="Disordered" evidence="1">
    <location>
        <begin position="212"/>
        <end position="262"/>
    </location>
</feature>
<gene>
    <name evidence="2" type="ORF">QTJ16_005180</name>
</gene>
<protein>
    <submittedName>
        <fullName evidence="2">Uncharacterized protein</fullName>
    </submittedName>
</protein>
<evidence type="ECO:0000313" key="3">
    <source>
        <dbReference type="Proteomes" id="UP001285354"/>
    </source>
</evidence>
<feature type="compositionally biased region" description="Polar residues" evidence="1">
    <location>
        <begin position="220"/>
        <end position="233"/>
    </location>
</feature>
<dbReference type="Proteomes" id="UP001285354">
    <property type="component" value="Unassembled WGS sequence"/>
</dbReference>
<comment type="caution">
    <text evidence="2">The sequence shown here is derived from an EMBL/GenBank/DDBJ whole genome shotgun (WGS) entry which is preliminary data.</text>
</comment>
<accession>A0AAD9SWI2</accession>
<name>A0AAD9SWI2_9HELO</name>
<evidence type="ECO:0000313" key="2">
    <source>
        <dbReference type="EMBL" id="KAK2625868.1"/>
    </source>
</evidence>
<proteinExistence type="predicted"/>
<keyword evidence="3" id="KW-1185">Reference proteome</keyword>
<dbReference type="PANTHER" id="PTHR42861">
    <property type="entry name" value="CALCIUM-TRANSPORTING ATPASE"/>
    <property type="match status" value="1"/>
</dbReference>